<keyword evidence="4" id="KW-1185">Reference proteome</keyword>
<dbReference type="PANTHER" id="PTHR43777">
    <property type="entry name" value="MOLYBDENUM COFACTOR CYTIDYLYLTRANSFERASE"/>
    <property type="match status" value="1"/>
</dbReference>
<dbReference type="EMBL" id="JAMQOT010000002">
    <property type="protein sequence ID" value="MDF9745234.1"/>
    <property type="molecule type" value="Genomic_DNA"/>
</dbReference>
<sequence>MTGEPSAGDSERPATGDLPILEPAALSGESGSPTVAGVLLAAGTSTRFGAANKLLATVDGEPVVRHAARTLLESDVDPVVVVLGHEADRVRAALEGLSVETVVNEAYDTGQASSLRAGVRAVRRHDVDPDAALVALGDMPFVSPTTIDALVTAYAADAGDAIAAAFDGSRGNPVLFDERFFDVLADVDGDIGGREILLEDDASVLLSVDDPGVRRDIDVPEDL</sequence>
<organism evidence="3 4">
    <name type="scientific">Natrinema salsiterrestre</name>
    <dbReference type="NCBI Taxonomy" id="2950540"/>
    <lineage>
        <taxon>Archaea</taxon>
        <taxon>Methanobacteriati</taxon>
        <taxon>Methanobacteriota</taxon>
        <taxon>Stenosarchaea group</taxon>
        <taxon>Halobacteria</taxon>
        <taxon>Halobacteriales</taxon>
        <taxon>Natrialbaceae</taxon>
        <taxon>Natrinema</taxon>
    </lineage>
</organism>
<dbReference type="Pfam" id="PF12804">
    <property type="entry name" value="NTP_transf_3"/>
    <property type="match status" value="1"/>
</dbReference>
<dbReference type="InterPro" id="IPR025877">
    <property type="entry name" value="MobA-like_NTP_Trfase"/>
</dbReference>
<feature type="region of interest" description="Disordered" evidence="1">
    <location>
        <begin position="1"/>
        <end position="27"/>
    </location>
</feature>
<dbReference type="InterPro" id="IPR029044">
    <property type="entry name" value="Nucleotide-diphossugar_trans"/>
</dbReference>
<evidence type="ECO:0000259" key="2">
    <source>
        <dbReference type="Pfam" id="PF12804"/>
    </source>
</evidence>
<dbReference type="SUPFAM" id="SSF53448">
    <property type="entry name" value="Nucleotide-diphospho-sugar transferases"/>
    <property type="match status" value="1"/>
</dbReference>
<gene>
    <name evidence="3" type="ORF">NDI89_06500</name>
</gene>
<proteinExistence type="predicted"/>
<dbReference type="GO" id="GO:0016779">
    <property type="term" value="F:nucleotidyltransferase activity"/>
    <property type="evidence" value="ECO:0007669"/>
    <property type="project" value="UniProtKB-ARBA"/>
</dbReference>
<name>A0A9Q4L0U9_9EURY</name>
<protein>
    <submittedName>
        <fullName evidence="3">Nucleotidyltransferase family protein</fullName>
    </submittedName>
</protein>
<evidence type="ECO:0000313" key="3">
    <source>
        <dbReference type="EMBL" id="MDF9745234.1"/>
    </source>
</evidence>
<accession>A0A9Q4L0U9</accession>
<dbReference type="AlphaFoldDB" id="A0A9Q4L0U9"/>
<dbReference type="CDD" id="cd04182">
    <property type="entry name" value="GT_2_like_f"/>
    <property type="match status" value="1"/>
</dbReference>
<reference evidence="3" key="1">
    <citation type="submission" date="2022-06" db="EMBL/GenBank/DDBJ databases">
        <title>Natrinema sp. a new haloarchaeum isolate from saline soil.</title>
        <authorList>
            <person name="Strakova D."/>
            <person name="Galisteo C."/>
            <person name="Sanchez-Porro C."/>
            <person name="Ventosa A."/>
        </authorList>
    </citation>
    <scope>NUCLEOTIDE SEQUENCE</scope>
    <source>
        <strain evidence="3">S1CR25-10</strain>
    </source>
</reference>
<dbReference type="RefSeq" id="WP_277520708.1">
    <property type="nucleotide sequence ID" value="NZ_JAMQOT010000002.1"/>
</dbReference>
<dbReference type="Proteomes" id="UP001154061">
    <property type="component" value="Unassembled WGS sequence"/>
</dbReference>
<evidence type="ECO:0000313" key="4">
    <source>
        <dbReference type="Proteomes" id="UP001154061"/>
    </source>
</evidence>
<feature type="domain" description="MobA-like NTP transferase" evidence="2">
    <location>
        <begin position="37"/>
        <end position="199"/>
    </location>
</feature>
<dbReference type="PANTHER" id="PTHR43777:SF1">
    <property type="entry name" value="MOLYBDENUM COFACTOR CYTIDYLYLTRANSFERASE"/>
    <property type="match status" value="1"/>
</dbReference>
<evidence type="ECO:0000256" key="1">
    <source>
        <dbReference type="SAM" id="MobiDB-lite"/>
    </source>
</evidence>
<dbReference type="Gene3D" id="3.90.550.10">
    <property type="entry name" value="Spore Coat Polysaccharide Biosynthesis Protein SpsA, Chain A"/>
    <property type="match status" value="1"/>
</dbReference>
<comment type="caution">
    <text evidence="3">The sequence shown here is derived from an EMBL/GenBank/DDBJ whole genome shotgun (WGS) entry which is preliminary data.</text>
</comment>